<name>V4J3U8_9EURY</name>
<evidence type="ECO:0000259" key="2">
    <source>
        <dbReference type="Pfam" id="PF00535"/>
    </source>
</evidence>
<dbReference type="GO" id="GO:0016740">
    <property type="term" value="F:transferase activity"/>
    <property type="evidence" value="ECO:0007669"/>
    <property type="project" value="UniProtKB-KW"/>
</dbReference>
<proteinExistence type="predicted"/>
<dbReference type="STRING" id="1324957.K933_00777"/>
<feature type="domain" description="Glycosyltransferase 2-like" evidence="2">
    <location>
        <begin position="12"/>
        <end position="154"/>
    </location>
</feature>
<protein>
    <submittedName>
        <fullName evidence="3">Glycosyl transferase</fullName>
    </submittedName>
</protein>
<feature type="transmembrane region" description="Helical" evidence="1">
    <location>
        <begin position="282"/>
        <end position="305"/>
    </location>
</feature>
<dbReference type="PANTHER" id="PTHR43685:SF2">
    <property type="entry name" value="GLYCOSYLTRANSFERASE 2-LIKE DOMAIN-CONTAINING PROTEIN"/>
    <property type="match status" value="1"/>
</dbReference>
<keyword evidence="1" id="KW-0812">Transmembrane</keyword>
<dbReference type="InterPro" id="IPR001173">
    <property type="entry name" value="Glyco_trans_2-like"/>
</dbReference>
<dbReference type="CDD" id="cd00761">
    <property type="entry name" value="Glyco_tranf_GTA_type"/>
    <property type="match status" value="1"/>
</dbReference>
<reference evidence="3 4" key="1">
    <citation type="journal article" date="2013" name="Genome Announc.">
        <title>Draft Genome Sequence of 'Candidatus Halobonum tyrrellensis' Strain G22, Isolated from the Hypersaline Waters of Lake Tyrrell, Australia.</title>
        <authorList>
            <person name="Ugalde J.A."/>
            <person name="Narasingarao P."/>
            <person name="Kuo S."/>
            <person name="Podell S."/>
            <person name="Allen E.E."/>
        </authorList>
    </citation>
    <scope>NUCLEOTIDE SEQUENCE [LARGE SCALE GENOMIC DNA]</scope>
    <source>
        <strain evidence="3 4">G22</strain>
    </source>
</reference>
<dbReference type="Proteomes" id="UP000017840">
    <property type="component" value="Unassembled WGS sequence"/>
</dbReference>
<comment type="caution">
    <text evidence="3">The sequence shown here is derived from an EMBL/GenBank/DDBJ whole genome shotgun (WGS) entry which is preliminary data.</text>
</comment>
<dbReference type="InterPro" id="IPR050834">
    <property type="entry name" value="Glycosyltransf_2"/>
</dbReference>
<dbReference type="OrthoDB" id="46222at2157"/>
<evidence type="ECO:0000313" key="3">
    <source>
        <dbReference type="EMBL" id="ESP90052.1"/>
    </source>
</evidence>
<gene>
    <name evidence="3" type="ORF">K933_00777</name>
</gene>
<dbReference type="SUPFAM" id="SSF53448">
    <property type="entry name" value="Nucleotide-diphospho-sugar transferases"/>
    <property type="match status" value="1"/>
</dbReference>
<dbReference type="RefSeq" id="WP_023392756.1">
    <property type="nucleotide sequence ID" value="NZ_ASGZ01000002.1"/>
</dbReference>
<dbReference type="InterPro" id="IPR029044">
    <property type="entry name" value="Nucleotide-diphossugar_trans"/>
</dbReference>
<accession>V4J3U8</accession>
<dbReference type="EMBL" id="ASGZ01000002">
    <property type="protein sequence ID" value="ESP90052.1"/>
    <property type="molecule type" value="Genomic_DNA"/>
</dbReference>
<dbReference type="AlphaFoldDB" id="V4J3U8"/>
<evidence type="ECO:0000256" key="1">
    <source>
        <dbReference type="SAM" id="Phobius"/>
    </source>
</evidence>
<keyword evidence="1" id="KW-0472">Membrane</keyword>
<dbReference type="Pfam" id="PF00535">
    <property type="entry name" value="Glycos_transf_2"/>
    <property type="match status" value="1"/>
</dbReference>
<dbReference type="eggNOG" id="arCOG01381">
    <property type="taxonomic scope" value="Archaea"/>
</dbReference>
<evidence type="ECO:0000313" key="4">
    <source>
        <dbReference type="Proteomes" id="UP000017840"/>
    </source>
</evidence>
<keyword evidence="4" id="KW-1185">Reference proteome</keyword>
<organism evidence="3 4">
    <name type="scientific">Candidatus Halobonum tyrrellensis G22</name>
    <dbReference type="NCBI Taxonomy" id="1324957"/>
    <lineage>
        <taxon>Archaea</taxon>
        <taxon>Methanobacteriati</taxon>
        <taxon>Methanobacteriota</taxon>
        <taxon>Stenosarchaea group</taxon>
        <taxon>Halobacteria</taxon>
        <taxon>Halobacteriales</taxon>
        <taxon>Haloferacaceae</taxon>
        <taxon>Candidatus Halobonum</taxon>
    </lineage>
</organism>
<dbReference type="PANTHER" id="PTHR43685">
    <property type="entry name" value="GLYCOSYLTRANSFERASE"/>
    <property type="match status" value="1"/>
</dbReference>
<dbReference type="Gene3D" id="3.90.550.10">
    <property type="entry name" value="Spore Coat Polysaccharide Biosynthesis Protein SpsA, Chain A"/>
    <property type="match status" value="1"/>
</dbReference>
<sequence>MDPPSEDLPLVSVVIPTYDRPAKLVTAVRSVAAQTYPNVELVVVDDASPSPAREVLEGGSFGGLRWRCVRHDRNQGANAARNTGIRESSGDIVAFLDDDDSWLPEYVDAQVTQFREGEDVGVALVGQRYTYDGRTTTVRIPTVGGDATRGLLEGEVSGTFSTMAVSRWVLERAGLPDEELPAWQDLDWQFRLSRHCSFAVDPRPLVVKGAGEYEQIKNAFEEKRDVSYPRLIEKHRDLAAEYDREREFVESLSVTLASSALTNGHAADARRFAFRALRLNPLLFRAWTLLLLALIPSWLYQAVIATRRRVIRLRN</sequence>
<keyword evidence="3" id="KW-0808">Transferase</keyword>
<keyword evidence="1" id="KW-1133">Transmembrane helix</keyword>